<dbReference type="EMBL" id="LT960612">
    <property type="protein sequence ID" value="SON53080.1"/>
    <property type="molecule type" value="Genomic_DNA"/>
</dbReference>
<dbReference type="GO" id="GO:0016747">
    <property type="term" value="F:acyltransferase activity, transferring groups other than amino-acyl groups"/>
    <property type="evidence" value="ECO:0007669"/>
    <property type="project" value="InterPro"/>
</dbReference>
<dbReference type="PROSITE" id="PS51186">
    <property type="entry name" value="GNAT"/>
    <property type="match status" value="1"/>
</dbReference>
<accession>A0A2N8ZMF1</accession>
<organism evidence="4 5">
    <name type="scientific">Vibrio tapetis subsp. tapetis</name>
    <dbReference type="NCBI Taxonomy" id="1671868"/>
    <lineage>
        <taxon>Bacteria</taxon>
        <taxon>Pseudomonadati</taxon>
        <taxon>Pseudomonadota</taxon>
        <taxon>Gammaproteobacteria</taxon>
        <taxon>Vibrionales</taxon>
        <taxon>Vibrionaceae</taxon>
        <taxon>Vibrio</taxon>
    </lineage>
</organism>
<dbReference type="SUPFAM" id="SSF55729">
    <property type="entry name" value="Acyl-CoA N-acyltransferases (Nat)"/>
    <property type="match status" value="1"/>
</dbReference>
<proteinExistence type="predicted"/>
<dbReference type="Pfam" id="PF00583">
    <property type="entry name" value="Acetyltransf_1"/>
    <property type="match status" value="1"/>
</dbReference>
<dbReference type="RefSeq" id="WP_102525165.1">
    <property type="nucleotide sequence ID" value="NZ_LT960612.1"/>
</dbReference>
<feature type="domain" description="N-acetyltransferase" evidence="3">
    <location>
        <begin position="1"/>
        <end position="158"/>
    </location>
</feature>
<reference evidence="4 5" key="1">
    <citation type="submission" date="2017-10" db="EMBL/GenBank/DDBJ databases">
        <authorList>
            <person name="Banno H."/>
            <person name="Chua N.-H."/>
        </authorList>
    </citation>
    <scope>NUCLEOTIDE SEQUENCE [LARGE SCALE GENOMIC DNA]</scope>
    <source>
        <strain evidence="4">Vibrio tapetis CECT4600</strain>
    </source>
</reference>
<dbReference type="InterPro" id="IPR016181">
    <property type="entry name" value="Acyl_CoA_acyltransferase"/>
</dbReference>
<protein>
    <submittedName>
        <fullName evidence="4">Putative acetyltransferase</fullName>
    </submittedName>
</protein>
<dbReference type="Proteomes" id="UP000235828">
    <property type="component" value="Chromosome B"/>
</dbReference>
<dbReference type="Gene3D" id="3.40.630.30">
    <property type="match status" value="1"/>
</dbReference>
<evidence type="ECO:0000313" key="5">
    <source>
        <dbReference type="Proteomes" id="UP000235828"/>
    </source>
</evidence>
<sequence>MELVPFKEKDFDVLLGWVDSEQLNYQWGGPLYVHPLTAEQIAKHCDQPEVHSYLFQVDGQNAGFIELRHLEAKKYRLCRVFIADPFRGRGLSKILVTRAIDKAQSRFGCNELSLAVFEPNTSARRCYLGLGFIEVDKIQGSRIFNGEIWHTIEMQKHL</sequence>
<evidence type="ECO:0000313" key="4">
    <source>
        <dbReference type="EMBL" id="SON53080.1"/>
    </source>
</evidence>
<dbReference type="CDD" id="cd04301">
    <property type="entry name" value="NAT_SF"/>
    <property type="match status" value="1"/>
</dbReference>
<gene>
    <name evidence="4" type="ORF">VTAP4600_B1469</name>
</gene>
<keyword evidence="5" id="KW-1185">Reference proteome</keyword>
<dbReference type="InterPro" id="IPR000182">
    <property type="entry name" value="GNAT_dom"/>
</dbReference>
<dbReference type="OrthoDB" id="326501at2"/>
<evidence type="ECO:0000256" key="1">
    <source>
        <dbReference type="ARBA" id="ARBA00022679"/>
    </source>
</evidence>
<dbReference type="AlphaFoldDB" id="A0A2N8ZMF1"/>
<evidence type="ECO:0000256" key="2">
    <source>
        <dbReference type="ARBA" id="ARBA00023315"/>
    </source>
</evidence>
<dbReference type="InterPro" id="IPR050832">
    <property type="entry name" value="Bact_Acetyltransf"/>
</dbReference>
<dbReference type="KEGG" id="vta:B1469"/>
<evidence type="ECO:0000259" key="3">
    <source>
        <dbReference type="PROSITE" id="PS51186"/>
    </source>
</evidence>
<keyword evidence="1 4" id="KW-0808">Transferase</keyword>
<keyword evidence="2" id="KW-0012">Acyltransferase</keyword>
<dbReference type="PANTHER" id="PTHR43877">
    <property type="entry name" value="AMINOALKYLPHOSPHONATE N-ACETYLTRANSFERASE-RELATED-RELATED"/>
    <property type="match status" value="1"/>
</dbReference>
<name>A0A2N8ZMF1_9VIBR</name>